<comment type="cofactor">
    <cofactor evidence="1 6 7">
        <name>pyridoxal 5'-phosphate</name>
        <dbReference type="ChEBI" id="CHEBI:597326"/>
    </cofactor>
</comment>
<dbReference type="GO" id="GO:0008483">
    <property type="term" value="F:transaminase activity"/>
    <property type="evidence" value="ECO:0007669"/>
    <property type="project" value="UniProtKB-KW"/>
</dbReference>
<dbReference type="GO" id="GO:0006520">
    <property type="term" value="P:amino acid metabolic process"/>
    <property type="evidence" value="ECO:0007669"/>
    <property type="project" value="InterPro"/>
</dbReference>
<dbReference type="GO" id="GO:0005737">
    <property type="term" value="C:cytoplasm"/>
    <property type="evidence" value="ECO:0007669"/>
    <property type="project" value="TreeGrafter"/>
</dbReference>
<dbReference type="InterPro" id="IPR015422">
    <property type="entry name" value="PyrdxlP-dep_Trfase_small"/>
</dbReference>
<evidence type="ECO:0000256" key="4">
    <source>
        <dbReference type="ARBA" id="ARBA00022898"/>
    </source>
</evidence>
<dbReference type="PANTHER" id="PTHR11999:SF70">
    <property type="entry name" value="MIP05841P"/>
    <property type="match status" value="1"/>
</dbReference>
<evidence type="ECO:0000256" key="8">
    <source>
        <dbReference type="SAM" id="Coils"/>
    </source>
</evidence>
<dbReference type="Gene3D" id="3.40.640.10">
    <property type="entry name" value="Type I PLP-dependent aspartate aminotransferase-like (Major domain)"/>
    <property type="match status" value="1"/>
</dbReference>
<evidence type="ECO:0000256" key="6">
    <source>
        <dbReference type="PIRSR" id="PIRSR602129-50"/>
    </source>
</evidence>
<keyword evidence="3" id="KW-0210">Decarboxylase</keyword>
<dbReference type="Pfam" id="PF00282">
    <property type="entry name" value="Pyridoxal_deC"/>
    <property type="match status" value="1"/>
</dbReference>
<dbReference type="PANTHER" id="PTHR11999">
    <property type="entry name" value="GROUP II PYRIDOXAL-5-PHOSPHATE DECARBOXYLASE"/>
    <property type="match status" value="1"/>
</dbReference>
<keyword evidence="8" id="KW-0175">Coiled coil</keyword>
<evidence type="ECO:0000313" key="9">
    <source>
        <dbReference type="EMBL" id="QBE49699.1"/>
    </source>
</evidence>
<dbReference type="PROSITE" id="PS00392">
    <property type="entry name" value="DDC_GAD_HDC_YDC"/>
    <property type="match status" value="1"/>
</dbReference>
<feature type="modified residue" description="N6-(pyridoxal phosphate)lysine" evidence="6">
    <location>
        <position position="295"/>
    </location>
</feature>
<comment type="similarity">
    <text evidence="2 7">Belongs to the group II decarboxylase family.</text>
</comment>
<protein>
    <submittedName>
        <fullName evidence="9">Aspartate aminotransferase family protein</fullName>
    </submittedName>
</protein>
<dbReference type="InterPro" id="IPR010977">
    <property type="entry name" value="Aromatic_deC"/>
</dbReference>
<dbReference type="InterPro" id="IPR002129">
    <property type="entry name" value="PyrdxlP-dep_de-COase"/>
</dbReference>
<keyword evidence="10" id="KW-1185">Reference proteome</keyword>
<evidence type="ECO:0000256" key="5">
    <source>
        <dbReference type="ARBA" id="ARBA00023239"/>
    </source>
</evidence>
<keyword evidence="4 6" id="KW-0663">Pyridoxal phosphate</keyword>
<dbReference type="Proteomes" id="UP000289260">
    <property type="component" value="Chromosome"/>
</dbReference>
<dbReference type="Gene3D" id="1.20.1340.10">
    <property type="entry name" value="dopa decarboxylase, N-terminal domain"/>
    <property type="match status" value="1"/>
</dbReference>
<evidence type="ECO:0000256" key="3">
    <source>
        <dbReference type="ARBA" id="ARBA00022793"/>
    </source>
</evidence>
<dbReference type="GO" id="GO:0004058">
    <property type="term" value="F:aromatic-L-amino-acid decarboxylase activity"/>
    <property type="evidence" value="ECO:0007669"/>
    <property type="project" value="UniProtKB-ARBA"/>
</dbReference>
<keyword evidence="5 7" id="KW-0456">Lyase</keyword>
<dbReference type="InterPro" id="IPR021115">
    <property type="entry name" value="Pyridoxal-P_BS"/>
</dbReference>
<dbReference type="PRINTS" id="PR00800">
    <property type="entry name" value="YHDCRBOXLASE"/>
</dbReference>
<dbReference type="GO" id="GO:0019752">
    <property type="term" value="P:carboxylic acid metabolic process"/>
    <property type="evidence" value="ECO:0007669"/>
    <property type="project" value="InterPro"/>
</dbReference>
<organism evidence="9 10">
    <name type="scientific">Leucobacter triazinivorans</name>
    <dbReference type="NCBI Taxonomy" id="1784719"/>
    <lineage>
        <taxon>Bacteria</taxon>
        <taxon>Bacillati</taxon>
        <taxon>Actinomycetota</taxon>
        <taxon>Actinomycetes</taxon>
        <taxon>Micrococcales</taxon>
        <taxon>Microbacteriaceae</taxon>
        <taxon>Leucobacter</taxon>
    </lineage>
</organism>
<evidence type="ECO:0000256" key="1">
    <source>
        <dbReference type="ARBA" id="ARBA00001933"/>
    </source>
</evidence>
<dbReference type="GO" id="GO:0030170">
    <property type="term" value="F:pyridoxal phosphate binding"/>
    <property type="evidence" value="ECO:0007669"/>
    <property type="project" value="InterPro"/>
</dbReference>
<dbReference type="OrthoDB" id="3335676at2"/>
<sequence length="485" mass="52899">MTPEEFRAHGHQLIDWIADYRAGISKLPVLAQVEPGEVAAKLPASAPETGDAGRSLVSDLDEIVVPGLSLWQHPGFFNFFPANSELSSVLGDIASAGLGVIGLSWESSPALSEIELRVTDWVRQLFGLSGDWRGVIQDTASTSTLLALLEAREHASQFSMSGGGLAALDRPLVAYLSRYAHSSVPKAALLAGFGTDHIRWIDTDETFAMRPDALAEAIAADRAAGRVPAAVVATCGTTTTTAMDPLAAIGEIARAEGLWFHVDAAMAGSAMILPECRHLWEGVELADSLVVNAHKWLGVAFDCSLYYVKDPAHLERVMSTNPSYLRSAHDDDVTNLRDWGIPLGRRFRALKLWFMLTAEGAEALRARLRRDLDNAQWLTAQLEAEPGWRVLAPVHLQTVCVRHEPTGRDGGALSGEALDRHTRAWAERVNATGRAWVSLSTIEDRWMVRISIGALETEREHVETLWQEMRAAVAEPSAPEIRSRS</sequence>
<dbReference type="InterPro" id="IPR015421">
    <property type="entry name" value="PyrdxlP-dep_Trfase_major"/>
</dbReference>
<evidence type="ECO:0000313" key="10">
    <source>
        <dbReference type="Proteomes" id="UP000289260"/>
    </source>
</evidence>
<gene>
    <name evidence="9" type="ORF">EVS81_13430</name>
</gene>
<accession>A0A4V0Z1V2</accession>
<name>A0A4V0Z1V2_9MICO</name>
<dbReference type="SUPFAM" id="SSF53383">
    <property type="entry name" value="PLP-dependent transferases"/>
    <property type="match status" value="1"/>
</dbReference>
<feature type="coiled-coil region" evidence="8">
    <location>
        <begin position="358"/>
        <end position="385"/>
    </location>
</feature>
<reference evidence="9 10" key="1">
    <citation type="submission" date="2019-02" db="EMBL/GenBank/DDBJ databases">
        <authorList>
            <person name="Sun L."/>
            <person name="Pan D."/>
            <person name="Wu X."/>
        </authorList>
    </citation>
    <scope>NUCLEOTIDE SEQUENCE [LARGE SCALE GENOMIC DNA]</scope>
    <source>
        <strain evidence="9 10">JW-1</strain>
    </source>
</reference>
<dbReference type="Gene3D" id="3.90.1150.10">
    <property type="entry name" value="Aspartate Aminotransferase, domain 1"/>
    <property type="match status" value="1"/>
</dbReference>
<dbReference type="InterPro" id="IPR015424">
    <property type="entry name" value="PyrdxlP-dep_Trfase"/>
</dbReference>
<dbReference type="EMBL" id="CP035806">
    <property type="protein sequence ID" value="QBE49699.1"/>
    <property type="molecule type" value="Genomic_DNA"/>
</dbReference>
<proteinExistence type="inferred from homology"/>
<keyword evidence="9" id="KW-0032">Aminotransferase</keyword>
<keyword evidence="9" id="KW-0808">Transferase</keyword>
<dbReference type="KEGG" id="ltr:EVS81_13430"/>
<evidence type="ECO:0000256" key="7">
    <source>
        <dbReference type="RuleBase" id="RU000382"/>
    </source>
</evidence>
<evidence type="ECO:0000256" key="2">
    <source>
        <dbReference type="ARBA" id="ARBA00009533"/>
    </source>
</evidence>
<dbReference type="RefSeq" id="WP_130110812.1">
    <property type="nucleotide sequence ID" value="NZ_CP035806.1"/>
</dbReference>
<dbReference type="AlphaFoldDB" id="A0A4V0Z1V2"/>